<protein>
    <submittedName>
        <fullName evidence="5">Site-specific recombinase XerD</fullName>
    </submittedName>
</protein>
<dbReference type="InterPro" id="IPR002104">
    <property type="entry name" value="Integrase_catalytic"/>
</dbReference>
<proteinExistence type="predicted"/>
<keyword evidence="1" id="KW-0238">DNA-binding</keyword>
<evidence type="ECO:0000256" key="1">
    <source>
        <dbReference type="ARBA" id="ARBA00023125"/>
    </source>
</evidence>
<dbReference type="InterPro" id="IPR010998">
    <property type="entry name" value="Integrase_recombinase_N"/>
</dbReference>
<feature type="domain" description="Tyr recombinase" evidence="4">
    <location>
        <begin position="119"/>
        <end position="319"/>
    </location>
</feature>
<name>A0A2A9HFA2_TEPT2</name>
<sequence length="324" mass="35234">MSRGGGPAAERGEHRDLSRRAAHAWQGRRAGAAPQTARTDRDRIALHVLPHLGDRRLTALQPLELERLYRRLLDAGLAPSTVRITHKIVHKALADAVRLGYLAANPADRAAPPRVVQATAGTVLGPEEARRLLEAARGDRLEALAVLALTTGMRQGELLALRWRDVDLEGGTIRVTGSLAWVAGEYRIQEPKTASSRRAVALGELARSALRAHRQRQLEERPRAGPAWHDLDLVFCREDGYYLNPKAPLDWLERTLARAGLRKVRFHDLRHTAATLAIASGVDVRTTGALLGHVSAKMTLDTYGHALPGAAEAAAQAIDAALRG</sequence>
<gene>
    <name evidence="5" type="ORF">A9A59_1028</name>
</gene>
<dbReference type="EMBL" id="PDJQ01000001">
    <property type="protein sequence ID" value="PFG73822.1"/>
    <property type="molecule type" value="Genomic_DNA"/>
</dbReference>
<dbReference type="Gene3D" id="1.10.150.130">
    <property type="match status" value="1"/>
</dbReference>
<feature type="compositionally biased region" description="Basic and acidic residues" evidence="3">
    <location>
        <begin position="10"/>
        <end position="19"/>
    </location>
</feature>
<dbReference type="PANTHER" id="PTHR30349:SF91">
    <property type="entry name" value="INTA PROTEIN"/>
    <property type="match status" value="1"/>
</dbReference>
<dbReference type="SUPFAM" id="SSF56349">
    <property type="entry name" value="DNA breaking-rejoining enzymes"/>
    <property type="match status" value="1"/>
</dbReference>
<keyword evidence="2" id="KW-0233">DNA recombination</keyword>
<accession>A0A2A9HFA2</accession>
<dbReference type="Gene3D" id="1.10.443.10">
    <property type="entry name" value="Intergrase catalytic core"/>
    <property type="match status" value="1"/>
</dbReference>
<reference evidence="5 6" key="1">
    <citation type="submission" date="2017-09" db="EMBL/GenBank/DDBJ databases">
        <title>Sequencing the genomes of two abundant thermophiles in Great Basin hot springs: Thermocrinis jamiesonii and novel Chloroflexi Thermoflexus hugenholtzii.</title>
        <authorList>
            <person name="Hedlund B."/>
        </authorList>
    </citation>
    <scope>NUCLEOTIDE SEQUENCE [LARGE SCALE GENOMIC DNA]</scope>
    <source>
        <strain evidence="5 6">G233</strain>
    </source>
</reference>
<evidence type="ECO:0000256" key="3">
    <source>
        <dbReference type="SAM" id="MobiDB-lite"/>
    </source>
</evidence>
<dbReference type="CDD" id="cd01189">
    <property type="entry name" value="INT_ICEBs1_C_like"/>
    <property type="match status" value="1"/>
</dbReference>
<organism evidence="5 6">
    <name type="scientific">Tepidiforma thermophila (strain KCTC 52669 / CGMCC 1.13589 / G233)</name>
    <dbReference type="NCBI Taxonomy" id="2761530"/>
    <lineage>
        <taxon>Bacteria</taxon>
        <taxon>Bacillati</taxon>
        <taxon>Chloroflexota</taxon>
        <taxon>Tepidiformia</taxon>
        <taxon>Tepidiformales</taxon>
        <taxon>Tepidiformaceae</taxon>
        <taxon>Tepidiforma</taxon>
    </lineage>
</organism>
<evidence type="ECO:0000313" key="6">
    <source>
        <dbReference type="Proteomes" id="UP000223071"/>
    </source>
</evidence>
<dbReference type="AlphaFoldDB" id="A0A2A9HFA2"/>
<dbReference type="Pfam" id="PF00589">
    <property type="entry name" value="Phage_integrase"/>
    <property type="match status" value="1"/>
</dbReference>
<dbReference type="PANTHER" id="PTHR30349">
    <property type="entry name" value="PHAGE INTEGRASE-RELATED"/>
    <property type="match status" value="1"/>
</dbReference>
<dbReference type="GO" id="GO:0015074">
    <property type="term" value="P:DNA integration"/>
    <property type="evidence" value="ECO:0007669"/>
    <property type="project" value="InterPro"/>
</dbReference>
<dbReference type="GO" id="GO:0006310">
    <property type="term" value="P:DNA recombination"/>
    <property type="evidence" value="ECO:0007669"/>
    <property type="project" value="UniProtKB-KW"/>
</dbReference>
<dbReference type="GO" id="GO:0003677">
    <property type="term" value="F:DNA binding"/>
    <property type="evidence" value="ECO:0007669"/>
    <property type="project" value="UniProtKB-KW"/>
</dbReference>
<dbReference type="InterPro" id="IPR011010">
    <property type="entry name" value="DNA_brk_join_enz"/>
</dbReference>
<dbReference type="InterPro" id="IPR050090">
    <property type="entry name" value="Tyrosine_recombinase_XerCD"/>
</dbReference>
<feature type="region of interest" description="Disordered" evidence="3">
    <location>
        <begin position="1"/>
        <end position="39"/>
    </location>
</feature>
<dbReference type="InterPro" id="IPR013762">
    <property type="entry name" value="Integrase-like_cat_sf"/>
</dbReference>
<dbReference type="PROSITE" id="PS51898">
    <property type="entry name" value="TYR_RECOMBINASE"/>
    <property type="match status" value="1"/>
</dbReference>
<evidence type="ECO:0000256" key="2">
    <source>
        <dbReference type="ARBA" id="ARBA00023172"/>
    </source>
</evidence>
<evidence type="ECO:0000313" key="5">
    <source>
        <dbReference type="EMBL" id="PFG73822.1"/>
    </source>
</evidence>
<comment type="caution">
    <text evidence="5">The sequence shown here is derived from an EMBL/GenBank/DDBJ whole genome shotgun (WGS) entry which is preliminary data.</text>
</comment>
<keyword evidence="6" id="KW-1185">Reference proteome</keyword>
<dbReference type="Proteomes" id="UP000223071">
    <property type="component" value="Unassembled WGS sequence"/>
</dbReference>
<evidence type="ECO:0000259" key="4">
    <source>
        <dbReference type="PROSITE" id="PS51898"/>
    </source>
</evidence>